<dbReference type="AlphaFoldDB" id="A0AAD5ME93"/>
<proteinExistence type="predicted"/>
<accession>A0AAD5ME93</accession>
<dbReference type="EMBL" id="JAHQIW010000109">
    <property type="protein sequence ID" value="KAJ1346081.1"/>
    <property type="molecule type" value="Genomic_DNA"/>
</dbReference>
<sequence length="92" mass="9677">MAMNQPHCIVVSGTVTALCTKSGPAMCDISANMNIGAVDTKHFAISGSLTTTNIVMVNWSKEMWQSVLNRALGLLSSGPFASHFFSAIATVS</sequence>
<comment type="caution">
    <text evidence="1">The sequence shown here is derived from an EMBL/GenBank/DDBJ whole genome shotgun (WGS) entry which is preliminary data.</text>
</comment>
<name>A0AAD5ME93_PARTN</name>
<gene>
    <name evidence="1" type="ORF">KIN20_000768</name>
</gene>
<protein>
    <submittedName>
        <fullName evidence="1">Uncharacterized protein</fullName>
    </submittedName>
</protein>
<keyword evidence="2" id="KW-1185">Reference proteome</keyword>
<evidence type="ECO:0000313" key="2">
    <source>
        <dbReference type="Proteomes" id="UP001196413"/>
    </source>
</evidence>
<dbReference type="Proteomes" id="UP001196413">
    <property type="component" value="Unassembled WGS sequence"/>
</dbReference>
<organism evidence="1 2">
    <name type="scientific">Parelaphostrongylus tenuis</name>
    <name type="common">Meningeal worm</name>
    <dbReference type="NCBI Taxonomy" id="148309"/>
    <lineage>
        <taxon>Eukaryota</taxon>
        <taxon>Metazoa</taxon>
        <taxon>Ecdysozoa</taxon>
        <taxon>Nematoda</taxon>
        <taxon>Chromadorea</taxon>
        <taxon>Rhabditida</taxon>
        <taxon>Rhabditina</taxon>
        <taxon>Rhabditomorpha</taxon>
        <taxon>Strongyloidea</taxon>
        <taxon>Metastrongylidae</taxon>
        <taxon>Parelaphostrongylus</taxon>
    </lineage>
</organism>
<reference evidence="1" key="1">
    <citation type="submission" date="2021-06" db="EMBL/GenBank/DDBJ databases">
        <title>Parelaphostrongylus tenuis whole genome reference sequence.</title>
        <authorList>
            <person name="Garwood T.J."/>
            <person name="Larsen P.A."/>
            <person name="Fountain-Jones N.M."/>
            <person name="Garbe J.R."/>
            <person name="Macchietto M.G."/>
            <person name="Kania S.A."/>
            <person name="Gerhold R.W."/>
            <person name="Richards J.E."/>
            <person name="Wolf T.M."/>
        </authorList>
    </citation>
    <scope>NUCLEOTIDE SEQUENCE</scope>
    <source>
        <strain evidence="1">MNPRO001-30</strain>
        <tissue evidence="1">Meninges</tissue>
    </source>
</reference>
<evidence type="ECO:0000313" key="1">
    <source>
        <dbReference type="EMBL" id="KAJ1346081.1"/>
    </source>
</evidence>